<dbReference type="AlphaFoldDB" id="A0A6N8J9A8"/>
<keyword evidence="2" id="KW-0472">Membrane</keyword>
<evidence type="ECO:0000256" key="2">
    <source>
        <dbReference type="SAM" id="Phobius"/>
    </source>
</evidence>
<reference evidence="4 5" key="1">
    <citation type="submission" date="2019-12" db="EMBL/GenBank/DDBJ databases">
        <title>The draft genomic sequence of strain Chitinophaga oryziterrae JCM 16595.</title>
        <authorList>
            <person name="Zhang X."/>
        </authorList>
    </citation>
    <scope>NUCLEOTIDE SEQUENCE [LARGE SCALE GENOMIC DNA]</scope>
    <source>
        <strain evidence="4 5">JCM 16595</strain>
    </source>
</reference>
<feature type="repeat" description="TPR" evidence="1">
    <location>
        <begin position="301"/>
        <end position="334"/>
    </location>
</feature>
<evidence type="ECO:0000313" key="4">
    <source>
        <dbReference type="EMBL" id="MVT41865.1"/>
    </source>
</evidence>
<dbReference type="InterPro" id="IPR019734">
    <property type="entry name" value="TPR_rpt"/>
</dbReference>
<name>A0A6N8J9A8_9BACT</name>
<dbReference type="EMBL" id="WRXO01000003">
    <property type="protein sequence ID" value="MVT41865.1"/>
    <property type="molecule type" value="Genomic_DNA"/>
</dbReference>
<feature type="domain" description="CHAT" evidence="3">
    <location>
        <begin position="600"/>
        <end position="850"/>
    </location>
</feature>
<dbReference type="Gene3D" id="1.25.40.10">
    <property type="entry name" value="Tetratricopeptide repeat domain"/>
    <property type="match status" value="2"/>
</dbReference>
<dbReference type="Proteomes" id="UP000468388">
    <property type="component" value="Unassembled WGS sequence"/>
</dbReference>
<protein>
    <submittedName>
        <fullName evidence="4">CHAT domain-containing protein</fullName>
    </submittedName>
</protein>
<dbReference type="InterPro" id="IPR011990">
    <property type="entry name" value="TPR-like_helical_dom_sf"/>
</dbReference>
<dbReference type="RefSeq" id="WP_157300485.1">
    <property type="nucleotide sequence ID" value="NZ_BAAAZB010000006.1"/>
</dbReference>
<evidence type="ECO:0000313" key="5">
    <source>
        <dbReference type="Proteomes" id="UP000468388"/>
    </source>
</evidence>
<accession>A0A6N8J9A8</accession>
<sequence>MQCIYDQQHLKDDLRQCGMFVSSTIKQHLYITVLCCFLAVKSFALPDTLQKRLQQLQQADDLSGWLYERMEYVAADPAARINVLMDCKKDAWRPIRTDEDYLAWLDLLVNQGYYQLYLGNILQSIQCYEQAYSFYKQTLPDPYDVEDHILKPLGNNYTRLGDYESALYIQEQMLSLALKKKDPALIAAAYANMAVLRRSQGEWLQATALAKQGLTYAGDKAPVRGLLLNTLSDLATSRGSYDSARLLNAAALKILKGTNPYWLESAYVQAAATSSNPLQQYQLALQVIEKYFKGGRQREKANVYVLMGRALLEQNKPDAARQQYQQALKILLPSYTPDKLPEERWLYGEYILQDALEGLARTYHQQGHSQQALAVIDLCFAAAAKLRNEFAGMDSRRLQQQETRRRVELAMKIAYSLYTTTKETQYANRMLQYAEQGKAQWLLEEIRRNIGYAAMHEKDTLFHRMQQLEQAIAYYNREAADKTDMISSLEYEMSGLQRKLQERYPALLQSNRVTSTQLNDLPGNTEVIACFAGEKQWFLLEADKHGVKAVRTIDNLTTQCRYFVQHYFKEGPNAMMNDPVAYYKDAYKLYGEILGGKKWQPGHQYLFLTDDVLGYVPFDALVTDSTYRADINTWPFLVKQASISYAYSLLSWQQLRKRQREKTSGFTGFFITHDSSSRAIPAVVEEQRQLKTIVSGKYEENQAATLQALEQALQQTGVLHISTHAGVNQEPILEMADGNFALSSLTARLHAPQLVVLSACRTADGWLMQGEGVQSLSWGFAAAGIPGVVAGLWNVNDAGAATFMPHFYENLRKGQEIGPALHSAKLQWLQQQTNPVLQLPYYWSGWVYMGIPQTITLSAPVPVYWWWIAALLSIFFLFYLYKKLTHVKTIKTPVHVNRS</sequence>
<keyword evidence="5" id="KW-1185">Reference proteome</keyword>
<dbReference type="OrthoDB" id="9771112at2"/>
<dbReference type="Pfam" id="PF12770">
    <property type="entry name" value="CHAT"/>
    <property type="match status" value="1"/>
</dbReference>
<feature type="transmembrane region" description="Helical" evidence="2">
    <location>
        <begin position="863"/>
        <end position="881"/>
    </location>
</feature>
<dbReference type="Pfam" id="PF13181">
    <property type="entry name" value="TPR_8"/>
    <property type="match status" value="1"/>
</dbReference>
<comment type="caution">
    <text evidence="4">The sequence shown here is derived from an EMBL/GenBank/DDBJ whole genome shotgun (WGS) entry which is preliminary data.</text>
</comment>
<dbReference type="SUPFAM" id="SSF48452">
    <property type="entry name" value="TPR-like"/>
    <property type="match status" value="1"/>
</dbReference>
<dbReference type="SMART" id="SM00028">
    <property type="entry name" value="TPR"/>
    <property type="match status" value="3"/>
</dbReference>
<gene>
    <name evidence="4" type="ORF">GO495_14840</name>
</gene>
<evidence type="ECO:0000259" key="3">
    <source>
        <dbReference type="Pfam" id="PF12770"/>
    </source>
</evidence>
<dbReference type="PANTHER" id="PTHR10098">
    <property type="entry name" value="RAPSYN-RELATED"/>
    <property type="match status" value="1"/>
</dbReference>
<proteinExistence type="predicted"/>
<keyword evidence="2" id="KW-0812">Transmembrane</keyword>
<keyword evidence="2" id="KW-1133">Transmembrane helix</keyword>
<organism evidence="4 5">
    <name type="scientific">Chitinophaga oryziterrae</name>
    <dbReference type="NCBI Taxonomy" id="1031224"/>
    <lineage>
        <taxon>Bacteria</taxon>
        <taxon>Pseudomonadati</taxon>
        <taxon>Bacteroidota</taxon>
        <taxon>Chitinophagia</taxon>
        <taxon>Chitinophagales</taxon>
        <taxon>Chitinophagaceae</taxon>
        <taxon>Chitinophaga</taxon>
    </lineage>
</organism>
<dbReference type="InterPro" id="IPR024983">
    <property type="entry name" value="CHAT_dom"/>
</dbReference>
<dbReference type="PROSITE" id="PS50005">
    <property type="entry name" value="TPR"/>
    <property type="match status" value="1"/>
</dbReference>
<keyword evidence="1" id="KW-0802">TPR repeat</keyword>
<evidence type="ECO:0000256" key="1">
    <source>
        <dbReference type="PROSITE-ProRule" id="PRU00339"/>
    </source>
</evidence>